<evidence type="ECO:0000256" key="1">
    <source>
        <dbReference type="ARBA" id="ARBA00022630"/>
    </source>
</evidence>
<dbReference type="InterPro" id="IPR029039">
    <property type="entry name" value="Flavoprotein-like_sf"/>
</dbReference>
<dbReference type="AlphaFoldDB" id="A0A426DA25"/>
<keyword evidence="2 6" id="KW-0288">FMN</keyword>
<comment type="similarity">
    <text evidence="6">Belongs to the azoreductase type 1 family.</text>
</comment>
<dbReference type="GO" id="GO:0016652">
    <property type="term" value="F:oxidoreductase activity, acting on NAD(P)H as acceptor"/>
    <property type="evidence" value="ECO:0007669"/>
    <property type="project" value="UniProtKB-UniRule"/>
</dbReference>
<protein>
    <recommendedName>
        <fullName evidence="6">FMN dependent NADH:quinone oxidoreductase</fullName>
        <ecNumber evidence="6">1.6.5.-</ecNumber>
    </recommendedName>
    <alternativeName>
        <fullName evidence="6">Azo-dye reductase</fullName>
    </alternativeName>
    <alternativeName>
        <fullName evidence="6">FMN-dependent NADH-azo compound oxidoreductase</fullName>
    </alternativeName>
    <alternativeName>
        <fullName evidence="6">FMN-dependent NADH-azoreductase</fullName>
        <ecNumber evidence="6">1.7.1.17</ecNumber>
    </alternativeName>
</protein>
<dbReference type="RefSeq" id="WP_125071153.1">
    <property type="nucleotide sequence ID" value="NZ_QWZQ01000004.1"/>
</dbReference>
<evidence type="ECO:0000256" key="6">
    <source>
        <dbReference type="HAMAP-Rule" id="MF_01216"/>
    </source>
</evidence>
<organism evidence="8 9">
    <name type="scientific">Lactiplantibacillus garii</name>
    <dbReference type="NCBI Taxonomy" id="2306423"/>
    <lineage>
        <taxon>Bacteria</taxon>
        <taxon>Bacillati</taxon>
        <taxon>Bacillota</taxon>
        <taxon>Bacilli</taxon>
        <taxon>Lactobacillales</taxon>
        <taxon>Lactobacillaceae</taxon>
        <taxon>Lactiplantibacillus</taxon>
    </lineage>
</organism>
<keyword evidence="4 6" id="KW-0520">NAD</keyword>
<evidence type="ECO:0000256" key="4">
    <source>
        <dbReference type="ARBA" id="ARBA00023027"/>
    </source>
</evidence>
<comment type="catalytic activity">
    <reaction evidence="6">
        <text>2 a quinone + NADH + H(+) = 2 a 1,4-benzosemiquinone + NAD(+)</text>
        <dbReference type="Rhea" id="RHEA:65952"/>
        <dbReference type="ChEBI" id="CHEBI:15378"/>
        <dbReference type="ChEBI" id="CHEBI:57540"/>
        <dbReference type="ChEBI" id="CHEBI:57945"/>
        <dbReference type="ChEBI" id="CHEBI:132124"/>
        <dbReference type="ChEBI" id="CHEBI:134225"/>
    </reaction>
</comment>
<comment type="function">
    <text evidence="6">Also exhibits azoreductase activity. Catalyzes the reductive cleavage of the azo bond in aromatic azo compounds to the corresponding amines.</text>
</comment>
<proteinExistence type="inferred from homology"/>
<reference evidence="8 9" key="1">
    <citation type="submission" date="2018-08" db="EMBL/GenBank/DDBJ databases">
        <title>Genome Lactobacillus garii FI11369.</title>
        <authorList>
            <person name="Diaz M."/>
            <person name="Narbad A."/>
        </authorList>
    </citation>
    <scope>NUCLEOTIDE SEQUENCE [LARGE SCALE GENOMIC DNA]</scope>
    <source>
        <strain evidence="8 9">FI11369</strain>
    </source>
</reference>
<dbReference type="GO" id="GO:0016655">
    <property type="term" value="F:oxidoreductase activity, acting on NAD(P)H, quinone or similar compound as acceptor"/>
    <property type="evidence" value="ECO:0007669"/>
    <property type="project" value="InterPro"/>
</dbReference>
<dbReference type="Proteomes" id="UP000283633">
    <property type="component" value="Unassembled WGS sequence"/>
</dbReference>
<dbReference type="EC" id="1.7.1.17" evidence="6"/>
<accession>A0A426DA25</accession>
<feature type="binding site" evidence="6">
    <location>
        <begin position="18"/>
        <end position="20"/>
    </location>
    <ligand>
        <name>FMN</name>
        <dbReference type="ChEBI" id="CHEBI:58210"/>
    </ligand>
</feature>
<dbReference type="Pfam" id="PF02525">
    <property type="entry name" value="Flavodoxin_2"/>
    <property type="match status" value="1"/>
</dbReference>
<dbReference type="OrthoDB" id="9805013at2"/>
<dbReference type="SUPFAM" id="SSF52218">
    <property type="entry name" value="Flavoproteins"/>
    <property type="match status" value="1"/>
</dbReference>
<evidence type="ECO:0000256" key="3">
    <source>
        <dbReference type="ARBA" id="ARBA00023002"/>
    </source>
</evidence>
<dbReference type="GO" id="GO:0010181">
    <property type="term" value="F:FMN binding"/>
    <property type="evidence" value="ECO:0007669"/>
    <property type="project" value="UniProtKB-UniRule"/>
</dbReference>
<dbReference type="Gene3D" id="3.40.50.360">
    <property type="match status" value="1"/>
</dbReference>
<evidence type="ECO:0000313" key="8">
    <source>
        <dbReference type="EMBL" id="RRK11488.1"/>
    </source>
</evidence>
<name>A0A426DA25_9LACO</name>
<dbReference type="PANTHER" id="PTHR43741">
    <property type="entry name" value="FMN-DEPENDENT NADH-AZOREDUCTASE 1"/>
    <property type="match status" value="1"/>
</dbReference>
<dbReference type="GO" id="GO:0009055">
    <property type="term" value="F:electron transfer activity"/>
    <property type="evidence" value="ECO:0007669"/>
    <property type="project" value="UniProtKB-UniRule"/>
</dbReference>
<dbReference type="EMBL" id="QWZQ01000004">
    <property type="protein sequence ID" value="RRK11488.1"/>
    <property type="molecule type" value="Genomic_DNA"/>
</dbReference>
<comment type="catalytic activity">
    <reaction evidence="5">
        <text>N,N-dimethyl-1,4-phenylenediamine + anthranilate + 2 NAD(+) = 2-(4-dimethylaminophenyl)diazenylbenzoate + 2 NADH + 2 H(+)</text>
        <dbReference type="Rhea" id="RHEA:55872"/>
        <dbReference type="ChEBI" id="CHEBI:15378"/>
        <dbReference type="ChEBI" id="CHEBI:15783"/>
        <dbReference type="ChEBI" id="CHEBI:16567"/>
        <dbReference type="ChEBI" id="CHEBI:57540"/>
        <dbReference type="ChEBI" id="CHEBI:57945"/>
        <dbReference type="ChEBI" id="CHEBI:71579"/>
        <dbReference type="EC" id="1.7.1.17"/>
    </reaction>
    <physiologicalReaction direction="right-to-left" evidence="5">
        <dbReference type="Rhea" id="RHEA:55874"/>
    </physiologicalReaction>
</comment>
<comment type="function">
    <text evidence="6">Quinone reductase that provides resistance to thiol-specific stress caused by electrophilic quinones.</text>
</comment>
<comment type="subunit">
    <text evidence="6">Homodimer.</text>
</comment>
<feature type="domain" description="Flavodoxin-like fold" evidence="7">
    <location>
        <begin position="4"/>
        <end position="206"/>
    </location>
</feature>
<gene>
    <name evidence="6" type="primary">azoR</name>
    <name evidence="8" type="ORF">D1831_02010</name>
</gene>
<dbReference type="EC" id="1.6.5.-" evidence="6"/>
<dbReference type="PANTHER" id="PTHR43741:SF7">
    <property type="entry name" value="FMN-DEPENDENT NADH:QUINONE OXIDOREDUCTASE"/>
    <property type="match status" value="1"/>
</dbReference>
<evidence type="ECO:0000256" key="2">
    <source>
        <dbReference type="ARBA" id="ARBA00022643"/>
    </source>
</evidence>
<keyword evidence="9" id="KW-1185">Reference proteome</keyword>
<evidence type="ECO:0000313" key="9">
    <source>
        <dbReference type="Proteomes" id="UP000283633"/>
    </source>
</evidence>
<dbReference type="InterPro" id="IPR003680">
    <property type="entry name" value="Flavodoxin_fold"/>
</dbReference>
<comment type="caution">
    <text evidence="8">The sequence shown here is derived from an EMBL/GenBank/DDBJ whole genome shotgun (WGS) entry which is preliminary data.</text>
</comment>
<dbReference type="HAMAP" id="MF_01216">
    <property type="entry name" value="Azoreductase_type1"/>
    <property type="match status" value="1"/>
</dbReference>
<evidence type="ECO:0000259" key="7">
    <source>
        <dbReference type="Pfam" id="PF02525"/>
    </source>
</evidence>
<comment type="cofactor">
    <cofactor evidence="6">
        <name>FMN</name>
        <dbReference type="ChEBI" id="CHEBI:58210"/>
    </cofactor>
    <text evidence="6">Binds 1 FMN per subunit.</text>
</comment>
<keyword evidence="1 6" id="KW-0285">Flavoprotein</keyword>
<keyword evidence="3 6" id="KW-0560">Oxidoreductase</keyword>
<sequence>MTTKLLMILAHPHTTAPSASLTVANRFKTAYQTSHPDDTVIVRDLYQDGVPPLNDTTFEAWRKQKYGQALTPAEQQLLAQHAAWLDEFLTADKVVFVNPMYNHFLPAELKQYLDLTAVARKTFKYTEHGPVGLLTNKKVLHIQATGGFYHATNGQHNQKEYGEPYLHDMMALYGVQDYQTIFVEGLDRFPEKRAATTAQAAKTAAKLATTF</sequence>
<evidence type="ECO:0000256" key="5">
    <source>
        <dbReference type="ARBA" id="ARBA00048542"/>
    </source>
</evidence>
<dbReference type="InterPro" id="IPR023048">
    <property type="entry name" value="NADH:quinone_OxRdtase_FMN_depd"/>
</dbReference>
<dbReference type="InterPro" id="IPR050104">
    <property type="entry name" value="FMN-dep_NADH:Q_OxRdtase_AzoR1"/>
</dbReference>
<comment type="caution">
    <text evidence="6">Lacks conserved residue(s) required for the propagation of feature annotation.</text>
</comment>